<keyword evidence="5 12" id="KW-1133">Transmembrane helix</keyword>
<evidence type="ECO:0000256" key="2">
    <source>
        <dbReference type="ARBA" id="ARBA00010663"/>
    </source>
</evidence>
<name>A0A336M1U4_CULSO</name>
<dbReference type="CDD" id="cd15210">
    <property type="entry name" value="7tmA_GPR84-like"/>
    <property type="match status" value="1"/>
</dbReference>
<feature type="compositionally biased region" description="Basic and acidic residues" evidence="11">
    <location>
        <begin position="303"/>
        <end position="318"/>
    </location>
</feature>
<dbReference type="AlphaFoldDB" id="A0A336M1U4"/>
<dbReference type="PROSITE" id="PS50262">
    <property type="entry name" value="G_PROTEIN_RECEP_F1_2"/>
    <property type="match status" value="1"/>
</dbReference>
<dbReference type="SUPFAM" id="SSF81321">
    <property type="entry name" value="Family A G protein-coupled receptor-like"/>
    <property type="match status" value="1"/>
</dbReference>
<feature type="transmembrane region" description="Helical" evidence="12">
    <location>
        <begin position="49"/>
        <end position="77"/>
    </location>
</feature>
<dbReference type="EMBL" id="UFQT01000100">
    <property type="protein sequence ID" value="SSX19938.1"/>
    <property type="molecule type" value="Genomic_DNA"/>
</dbReference>
<feature type="compositionally biased region" description="Polar residues" evidence="11">
    <location>
        <begin position="360"/>
        <end position="379"/>
    </location>
</feature>
<protein>
    <submittedName>
        <fullName evidence="14">CSON000089 protein</fullName>
    </submittedName>
</protein>
<evidence type="ECO:0000313" key="14">
    <source>
        <dbReference type="EMBL" id="SSX19938.1"/>
    </source>
</evidence>
<evidence type="ECO:0000256" key="10">
    <source>
        <dbReference type="RuleBase" id="RU000688"/>
    </source>
</evidence>
<dbReference type="PRINTS" id="PR00237">
    <property type="entry name" value="GPCRRHODOPSN"/>
</dbReference>
<keyword evidence="9 10" id="KW-0807">Transducer</keyword>
<evidence type="ECO:0000256" key="8">
    <source>
        <dbReference type="ARBA" id="ARBA00023170"/>
    </source>
</evidence>
<feature type="region of interest" description="Disordered" evidence="11">
    <location>
        <begin position="411"/>
        <end position="433"/>
    </location>
</feature>
<feature type="transmembrane region" description="Helical" evidence="12">
    <location>
        <begin position="89"/>
        <end position="109"/>
    </location>
</feature>
<feature type="domain" description="G-protein coupled receptors family 1 profile" evidence="13">
    <location>
        <begin position="68"/>
        <end position="684"/>
    </location>
</feature>
<feature type="region of interest" description="Disordered" evidence="11">
    <location>
        <begin position="295"/>
        <end position="386"/>
    </location>
</feature>
<dbReference type="PANTHER" id="PTHR24228">
    <property type="entry name" value="B2 BRADYKININ RECEPTOR/ANGIOTENSIN II RECEPTOR"/>
    <property type="match status" value="1"/>
</dbReference>
<keyword evidence="7 12" id="KW-0472">Membrane</keyword>
<evidence type="ECO:0000259" key="13">
    <source>
        <dbReference type="PROSITE" id="PS50262"/>
    </source>
</evidence>
<dbReference type="InterPro" id="IPR017452">
    <property type="entry name" value="GPCR_Rhodpsn_7TM"/>
</dbReference>
<evidence type="ECO:0000256" key="9">
    <source>
        <dbReference type="ARBA" id="ARBA00023224"/>
    </source>
</evidence>
<sequence length="721" mass="81060">MEEEIYELTEASILYPDASNINSTFLPNYNDDVGTSTPPPELFHGYSTAILTFASISCIIFIIVGVPGNLITIAALAKCKKVRNATAVFIINLSLSDLLFCCFNLPLATSTFMNRAWTHGDLLCRLFPLLRYGLVAVSLFTILAITINRYVMIGHPRIYPKIYQRKFLIIMVVGCWIFAFLPLIFTWSGQWGSFGLDTSIGSCSILPDKKGHSPKEFLFIIAFALPCLCIIICYARIFYIVRKTHESVIKSVGSIKIVHANSNNTKIKTTISNNHAPLAEEEKLCYDEKKQLQEQIQQQQQQQRRDNSNSCGDAEKQLFPKTNATTVTETVDKNNSRIIMKKKNNNNNHHNKNQKIYEEQYSSGSNNASSTDASSQPYSEFSGGGDDICDGNASNISASNNENIIFCKNNNNNDNGNESERTQKDSVASRTSSLYNRQRKYLTKLDQDDDLKFIDTSIESDLPPTLSNLRHNPSTRKLSAQLSVRINEMNNFVINGATSVGAEAIRRTISVDLHDDDKIANEFDSAMDYSSSTTNTSSVPTEQIYREIKDANKLSNSTQYLAVQIEPSSSSGIDIPYEQDINTKSSCVPKKRTFVQTLRKSTRLAHRKRSMGNTSGASIMYPGRMTPKDRRLLKMILVIFVSFVICYLPITINKTFDSIAQNHFMNITGYLLIYLTTCINPIIYVVMSSEYRQAYKNLLMCRNGNIRQGKSEMQRNASPRA</sequence>
<evidence type="ECO:0000256" key="5">
    <source>
        <dbReference type="ARBA" id="ARBA00022989"/>
    </source>
</evidence>
<accession>A0A336M1U4</accession>
<keyword evidence="4 10" id="KW-0812">Transmembrane</keyword>
<dbReference type="VEuPathDB" id="VectorBase:CSON000089"/>
<feature type="transmembrane region" description="Helical" evidence="12">
    <location>
        <begin position="217"/>
        <end position="241"/>
    </location>
</feature>
<comment type="similarity">
    <text evidence="2 10">Belongs to the G-protein coupled receptor 1 family.</text>
</comment>
<dbReference type="InterPro" id="IPR000276">
    <property type="entry name" value="GPCR_Rhodpsn"/>
</dbReference>
<evidence type="ECO:0000256" key="4">
    <source>
        <dbReference type="ARBA" id="ARBA00022692"/>
    </source>
</evidence>
<dbReference type="Gene3D" id="1.20.1070.10">
    <property type="entry name" value="Rhodopsin 7-helix transmembrane proteins"/>
    <property type="match status" value="2"/>
</dbReference>
<evidence type="ECO:0000256" key="11">
    <source>
        <dbReference type="SAM" id="MobiDB-lite"/>
    </source>
</evidence>
<evidence type="ECO:0000256" key="3">
    <source>
        <dbReference type="ARBA" id="ARBA00022475"/>
    </source>
</evidence>
<organism evidence="14">
    <name type="scientific">Culicoides sonorensis</name>
    <name type="common">Biting midge</name>
    <dbReference type="NCBI Taxonomy" id="179676"/>
    <lineage>
        <taxon>Eukaryota</taxon>
        <taxon>Metazoa</taxon>
        <taxon>Ecdysozoa</taxon>
        <taxon>Arthropoda</taxon>
        <taxon>Hexapoda</taxon>
        <taxon>Insecta</taxon>
        <taxon>Pterygota</taxon>
        <taxon>Neoptera</taxon>
        <taxon>Endopterygota</taxon>
        <taxon>Diptera</taxon>
        <taxon>Nematocera</taxon>
        <taxon>Chironomoidea</taxon>
        <taxon>Ceratopogonidae</taxon>
        <taxon>Ceratopogoninae</taxon>
        <taxon>Culicoides</taxon>
        <taxon>Monoculicoides</taxon>
    </lineage>
</organism>
<gene>
    <name evidence="14" type="primary">CSON000089</name>
</gene>
<feature type="transmembrane region" description="Helical" evidence="12">
    <location>
        <begin position="129"/>
        <end position="147"/>
    </location>
</feature>
<reference evidence="14" key="1">
    <citation type="submission" date="2018-07" db="EMBL/GenBank/DDBJ databases">
        <authorList>
            <person name="Quirk P.G."/>
            <person name="Krulwich T.A."/>
        </authorList>
    </citation>
    <scope>NUCLEOTIDE SEQUENCE</scope>
</reference>
<feature type="transmembrane region" description="Helical" evidence="12">
    <location>
        <begin position="664"/>
        <end position="687"/>
    </location>
</feature>
<dbReference type="SMART" id="SM01381">
    <property type="entry name" value="7TM_GPCR_Srsx"/>
    <property type="match status" value="1"/>
</dbReference>
<comment type="subcellular location">
    <subcellularLocation>
        <location evidence="1">Cell membrane</location>
        <topology evidence="1">Multi-pass membrane protein</topology>
    </subcellularLocation>
</comment>
<proteinExistence type="inferred from homology"/>
<evidence type="ECO:0000256" key="12">
    <source>
        <dbReference type="SAM" id="Phobius"/>
    </source>
</evidence>
<dbReference type="PANTHER" id="PTHR24228:SF74">
    <property type="entry name" value="G-PROTEIN COUPLED RECEPTORS FAMILY 1 PROFILE DOMAIN-CONTAINING PROTEIN"/>
    <property type="match status" value="1"/>
</dbReference>
<dbReference type="Pfam" id="PF00001">
    <property type="entry name" value="7tm_1"/>
    <property type="match status" value="2"/>
</dbReference>
<dbReference type="OMA" id="KTHESVI"/>
<feature type="compositionally biased region" description="Basic residues" evidence="11">
    <location>
        <begin position="339"/>
        <end position="353"/>
    </location>
</feature>
<keyword evidence="3" id="KW-1003">Cell membrane</keyword>
<dbReference type="GO" id="GO:0004930">
    <property type="term" value="F:G protein-coupled receptor activity"/>
    <property type="evidence" value="ECO:0007669"/>
    <property type="project" value="UniProtKB-KW"/>
</dbReference>
<evidence type="ECO:0000256" key="7">
    <source>
        <dbReference type="ARBA" id="ARBA00023136"/>
    </source>
</evidence>
<evidence type="ECO:0000256" key="1">
    <source>
        <dbReference type="ARBA" id="ARBA00004651"/>
    </source>
</evidence>
<feature type="transmembrane region" description="Helical" evidence="12">
    <location>
        <begin position="632"/>
        <end position="652"/>
    </location>
</feature>
<dbReference type="GO" id="GO:0005886">
    <property type="term" value="C:plasma membrane"/>
    <property type="evidence" value="ECO:0007669"/>
    <property type="project" value="UniProtKB-SubCell"/>
</dbReference>
<evidence type="ECO:0000256" key="6">
    <source>
        <dbReference type="ARBA" id="ARBA00023040"/>
    </source>
</evidence>
<keyword evidence="6 10" id="KW-0297">G-protein coupled receptor</keyword>
<feature type="compositionally biased region" description="Polar residues" evidence="11">
    <location>
        <begin position="320"/>
        <end position="329"/>
    </location>
</feature>
<feature type="transmembrane region" description="Helical" evidence="12">
    <location>
        <begin position="167"/>
        <end position="187"/>
    </location>
</feature>
<dbReference type="PROSITE" id="PS00237">
    <property type="entry name" value="G_PROTEIN_RECEP_F1_1"/>
    <property type="match status" value="1"/>
</dbReference>
<keyword evidence="8 10" id="KW-0675">Receptor</keyword>